<protein>
    <submittedName>
        <fullName evidence="7">Electron transfer flavoprotein-quinone oxidoreductase</fullName>
    </submittedName>
</protein>
<evidence type="ECO:0000256" key="3">
    <source>
        <dbReference type="ARBA" id="ARBA00022630"/>
    </source>
</evidence>
<dbReference type="SUPFAM" id="SSF51905">
    <property type="entry name" value="FAD/NAD(P)-binding domain"/>
    <property type="match status" value="1"/>
</dbReference>
<gene>
    <name evidence="7" type="ORF">SAMN02745673_02874</name>
</gene>
<comment type="similarity">
    <text evidence="2">Belongs to the ETF-QO/FixC family.</text>
</comment>
<keyword evidence="4" id="KW-0274">FAD</keyword>
<dbReference type="PRINTS" id="PR00420">
    <property type="entry name" value="RNGMNOXGNASE"/>
</dbReference>
<dbReference type="InterPro" id="IPR039651">
    <property type="entry name" value="FixC-like"/>
</dbReference>
<dbReference type="InterPro" id="IPR036188">
    <property type="entry name" value="FAD/NAD-bd_sf"/>
</dbReference>
<keyword evidence="3" id="KW-0285">Flavoprotein</keyword>
<evidence type="ECO:0000259" key="6">
    <source>
        <dbReference type="Pfam" id="PF26311"/>
    </source>
</evidence>
<keyword evidence="8" id="KW-1185">Reference proteome</keyword>
<dbReference type="PANTHER" id="PTHR43624">
    <property type="entry name" value="ELECTRON TRANSFER FLAVOPROTEIN-QUINONE OXIDOREDUCTASE YDIS-RELATED"/>
    <property type="match status" value="1"/>
</dbReference>
<evidence type="ECO:0000256" key="4">
    <source>
        <dbReference type="ARBA" id="ARBA00022827"/>
    </source>
</evidence>
<keyword evidence="5" id="KW-0560">Oxidoreductase</keyword>
<dbReference type="InterPro" id="IPR059103">
    <property type="entry name" value="FixC-like_C"/>
</dbReference>
<name>A0A1T4RPV5_9ACTN</name>
<organism evidence="7 8">
    <name type="scientific">Marinactinospora thermotolerans DSM 45154</name>
    <dbReference type="NCBI Taxonomy" id="1122192"/>
    <lineage>
        <taxon>Bacteria</taxon>
        <taxon>Bacillati</taxon>
        <taxon>Actinomycetota</taxon>
        <taxon>Actinomycetes</taxon>
        <taxon>Streptosporangiales</taxon>
        <taxon>Nocardiopsidaceae</taxon>
        <taxon>Marinactinospora</taxon>
    </lineage>
</organism>
<dbReference type="SUPFAM" id="SSF54373">
    <property type="entry name" value="FAD-linked reductases, C-terminal domain"/>
    <property type="match status" value="1"/>
</dbReference>
<dbReference type="AlphaFoldDB" id="A0A1T4RPV5"/>
<evidence type="ECO:0000256" key="5">
    <source>
        <dbReference type="ARBA" id="ARBA00023002"/>
    </source>
</evidence>
<dbReference type="RefSeq" id="WP_235000992.1">
    <property type="nucleotide sequence ID" value="NZ_FUWS01000007.1"/>
</dbReference>
<feature type="domain" description="FixC-like C-terminal" evidence="6">
    <location>
        <begin position="374"/>
        <end position="432"/>
    </location>
</feature>
<dbReference type="Pfam" id="PF12831">
    <property type="entry name" value="FAD_oxidored"/>
    <property type="match status" value="1"/>
</dbReference>
<dbReference type="Proteomes" id="UP000190637">
    <property type="component" value="Unassembled WGS sequence"/>
</dbReference>
<comment type="cofactor">
    <cofactor evidence="1">
        <name>FAD</name>
        <dbReference type="ChEBI" id="CHEBI:57692"/>
    </cofactor>
</comment>
<evidence type="ECO:0000256" key="1">
    <source>
        <dbReference type="ARBA" id="ARBA00001974"/>
    </source>
</evidence>
<dbReference type="Pfam" id="PF26311">
    <property type="entry name" value="ETF-QO_FixC_C"/>
    <property type="match status" value="1"/>
</dbReference>
<evidence type="ECO:0000313" key="8">
    <source>
        <dbReference type="Proteomes" id="UP000190637"/>
    </source>
</evidence>
<dbReference type="STRING" id="1122192.SAMN02745673_02874"/>
<dbReference type="Gene3D" id="3.50.50.60">
    <property type="entry name" value="FAD/NAD(P)-binding domain"/>
    <property type="match status" value="1"/>
</dbReference>
<dbReference type="EMBL" id="FUWS01000007">
    <property type="protein sequence ID" value="SKA18004.1"/>
    <property type="molecule type" value="Genomic_DNA"/>
</dbReference>
<reference evidence="7 8" key="1">
    <citation type="submission" date="2017-02" db="EMBL/GenBank/DDBJ databases">
        <authorList>
            <person name="Peterson S.W."/>
        </authorList>
    </citation>
    <scope>NUCLEOTIDE SEQUENCE [LARGE SCALE GENOMIC DNA]</scope>
    <source>
        <strain evidence="7 8">DSM 45154</strain>
    </source>
</reference>
<evidence type="ECO:0000313" key="7">
    <source>
        <dbReference type="EMBL" id="SKA18004.1"/>
    </source>
</evidence>
<dbReference type="GO" id="GO:0016491">
    <property type="term" value="F:oxidoreductase activity"/>
    <property type="evidence" value="ECO:0007669"/>
    <property type="project" value="UniProtKB-KW"/>
</dbReference>
<evidence type="ECO:0000256" key="2">
    <source>
        <dbReference type="ARBA" id="ARBA00006796"/>
    </source>
</evidence>
<dbReference type="PANTHER" id="PTHR43624:SF2">
    <property type="entry name" value="ELECTRON TRANSFER FLAVOPROTEIN-QUINONE OXIDOREDUCTASE YDIS-RELATED"/>
    <property type="match status" value="1"/>
</dbReference>
<accession>A0A1T4RPV5</accession>
<proteinExistence type="inferred from homology"/>
<sequence length="433" mass="45624">MTRFDVVVVGAGPAGSAAALAAARTGASVLLVERGPFPGAKNMHGGVIHGGVLERLIPRWWERAPVQRWVTRRTTMVMTGTQSLSLDFRSAGWTRPPYNGATAYRSEFDSWLAGEAERAGARLVCSTTVTGLLRAPDGTVRGVTTDREGGDIEAGVVIACDGVNSLLTGEAGLSAARDPGNFALGAKEVLALSREEIDERFGLSGREGAEIEMLGCTAGIPGGAFLHTYLDTVAVGVVVSVDGLSASGVRPEELIARVKAHPSIAPYLRGAELKEYSAHLAPQGGYDALARLAGPGLLVCGDAAGLCLAAGPWLEGVNFAIGSGMAAGEVAARSVRAGDVSTAALAAYRNRLEASFVLSDHRRWREVPRLLRSQAVHEKYPRLVCDAAERVLTVPAPRPRKGLSSILRETAAANGTRLRDLVRDGWQILRSFT</sequence>